<accession>A0A645BUA6</accession>
<evidence type="ECO:0000313" key="2">
    <source>
        <dbReference type="EMBL" id="MPM68787.1"/>
    </source>
</evidence>
<dbReference type="GO" id="GO:0003677">
    <property type="term" value="F:DNA binding"/>
    <property type="evidence" value="ECO:0007669"/>
    <property type="project" value="InterPro"/>
</dbReference>
<dbReference type="AlphaFoldDB" id="A0A645BUA6"/>
<dbReference type="SUPFAM" id="SSF47413">
    <property type="entry name" value="lambda repressor-like DNA-binding domains"/>
    <property type="match status" value="1"/>
</dbReference>
<protein>
    <submittedName>
        <fullName evidence="2">Uncharacterized protein</fullName>
    </submittedName>
</protein>
<comment type="caution">
    <text evidence="2">The sequence shown here is derived from an EMBL/GenBank/DDBJ whole genome shotgun (WGS) entry which is preliminary data.</text>
</comment>
<evidence type="ECO:0000256" key="1">
    <source>
        <dbReference type="SAM" id="MobiDB-lite"/>
    </source>
</evidence>
<organism evidence="2">
    <name type="scientific">bioreactor metagenome</name>
    <dbReference type="NCBI Taxonomy" id="1076179"/>
    <lineage>
        <taxon>unclassified sequences</taxon>
        <taxon>metagenomes</taxon>
        <taxon>ecological metagenomes</taxon>
    </lineage>
</organism>
<feature type="region of interest" description="Disordered" evidence="1">
    <location>
        <begin position="189"/>
        <end position="211"/>
    </location>
</feature>
<sequence length="211" mass="23567">MGLIKDTMKAIASIGKTLSTPSIRSKTMKATPTQHRKEIPVDHVIDLRFAYPENLNFGDRLKAVRLFTGRKSMEFGAAIGLTEDQVINLVRGKLAPWPSLFRAISLRWSIDEDWLATGKLGTGDPADQASETIKQCFQRTMKEFEPEPIRGIPLSRYGDRKAVLTLEDLKNDAAGKPLLTLKQMEGQMETITGSYSQTPQSRDTSASDRRK</sequence>
<reference evidence="2" key="1">
    <citation type="submission" date="2019-08" db="EMBL/GenBank/DDBJ databases">
        <authorList>
            <person name="Kucharzyk K."/>
            <person name="Murdoch R.W."/>
            <person name="Higgins S."/>
            <person name="Loffler F."/>
        </authorList>
    </citation>
    <scope>NUCLEOTIDE SEQUENCE</scope>
</reference>
<feature type="compositionally biased region" description="Polar residues" evidence="1">
    <location>
        <begin position="189"/>
        <end position="204"/>
    </location>
</feature>
<gene>
    <name evidence="2" type="ORF">SDC9_115721</name>
</gene>
<dbReference type="InterPro" id="IPR010982">
    <property type="entry name" value="Lambda_DNA-bd_dom_sf"/>
</dbReference>
<name>A0A645BUA6_9ZZZZ</name>
<dbReference type="EMBL" id="VSSQ01022460">
    <property type="protein sequence ID" value="MPM68787.1"/>
    <property type="molecule type" value="Genomic_DNA"/>
</dbReference>
<proteinExistence type="predicted"/>